<evidence type="ECO:0000313" key="2">
    <source>
        <dbReference type="EMBL" id="RLE08251.1"/>
    </source>
</evidence>
<reference evidence="2 3" key="1">
    <citation type="submission" date="2018-06" db="EMBL/GenBank/DDBJ databases">
        <title>Extensive metabolic versatility and redundancy in microbially diverse, dynamic hydrothermal sediments.</title>
        <authorList>
            <person name="Dombrowski N."/>
            <person name="Teske A."/>
            <person name="Baker B.J."/>
        </authorList>
    </citation>
    <scope>NUCLEOTIDE SEQUENCE [LARGE SCALE GENOMIC DNA]</scope>
    <source>
        <strain evidence="2">B7_G13</strain>
    </source>
</reference>
<comment type="caution">
    <text evidence="2">The sequence shown here is derived from an EMBL/GenBank/DDBJ whole genome shotgun (WGS) entry which is preliminary data.</text>
</comment>
<dbReference type="AlphaFoldDB" id="A0A662D161"/>
<sequence>MGLINLTREKSYDRMKIKGRVDLILRYRNFNKFPWIILTNTQVNEKLIKGEQRSVEGEMRSMSPSSILKAQEG</sequence>
<accession>A0A662D161</accession>
<organism evidence="2 3">
    <name type="scientific">Aerophobetes bacterium</name>
    <dbReference type="NCBI Taxonomy" id="2030807"/>
    <lineage>
        <taxon>Bacteria</taxon>
        <taxon>Candidatus Aerophobota</taxon>
    </lineage>
</organism>
<dbReference type="Proteomes" id="UP000277457">
    <property type="component" value="Unassembled WGS sequence"/>
</dbReference>
<dbReference type="EMBL" id="QMPY01000036">
    <property type="protein sequence ID" value="RLE08251.1"/>
    <property type="molecule type" value="Genomic_DNA"/>
</dbReference>
<proteinExistence type="predicted"/>
<feature type="compositionally biased region" description="Polar residues" evidence="1">
    <location>
        <begin position="62"/>
        <end position="73"/>
    </location>
</feature>
<evidence type="ECO:0000256" key="1">
    <source>
        <dbReference type="SAM" id="MobiDB-lite"/>
    </source>
</evidence>
<name>A0A662D161_UNCAE</name>
<feature type="region of interest" description="Disordered" evidence="1">
    <location>
        <begin position="53"/>
        <end position="73"/>
    </location>
</feature>
<gene>
    <name evidence="2" type="ORF">DRZ78_01435</name>
</gene>
<evidence type="ECO:0000313" key="3">
    <source>
        <dbReference type="Proteomes" id="UP000277457"/>
    </source>
</evidence>
<protein>
    <submittedName>
        <fullName evidence="2">Uncharacterized protein</fullName>
    </submittedName>
</protein>